<keyword evidence="3 8" id="KW-0812">Transmembrane</keyword>
<feature type="transmembrane region" description="Helical" evidence="8">
    <location>
        <begin position="179"/>
        <end position="196"/>
    </location>
</feature>
<comment type="pathway">
    <text evidence="8">Cell wall biogenesis; peptidoglycan biosynthesis.</text>
</comment>
<evidence type="ECO:0000256" key="1">
    <source>
        <dbReference type="ARBA" id="ARBA00004651"/>
    </source>
</evidence>
<dbReference type="Pfam" id="PF03023">
    <property type="entry name" value="MurJ"/>
    <property type="match status" value="1"/>
</dbReference>
<comment type="caution">
    <text evidence="9">The sequence shown here is derived from an EMBL/GenBank/DDBJ whole genome shotgun (WGS) entry which is preliminary data.</text>
</comment>
<feature type="transmembrane region" description="Helical" evidence="8">
    <location>
        <begin position="453"/>
        <end position="475"/>
    </location>
</feature>
<evidence type="ECO:0000256" key="7">
    <source>
        <dbReference type="ARBA" id="ARBA00023136"/>
    </source>
</evidence>
<dbReference type="EMBL" id="MHCA01000058">
    <property type="protein sequence ID" value="OGY10288.1"/>
    <property type="molecule type" value="Genomic_DNA"/>
</dbReference>
<dbReference type="PANTHER" id="PTHR47019:SF1">
    <property type="entry name" value="LIPID II FLIPPASE MURJ"/>
    <property type="match status" value="1"/>
</dbReference>
<name>A0A1G1V4H6_9BACT</name>
<dbReference type="GO" id="GO:0015648">
    <property type="term" value="F:lipid-linked peptidoglycan transporter activity"/>
    <property type="evidence" value="ECO:0007669"/>
    <property type="project" value="UniProtKB-UniRule"/>
</dbReference>
<dbReference type="GO" id="GO:0071555">
    <property type="term" value="P:cell wall organization"/>
    <property type="evidence" value="ECO:0007669"/>
    <property type="project" value="UniProtKB-KW"/>
</dbReference>
<evidence type="ECO:0000256" key="5">
    <source>
        <dbReference type="ARBA" id="ARBA00022984"/>
    </source>
</evidence>
<reference evidence="9 10" key="1">
    <citation type="journal article" date="2016" name="Nat. Commun.">
        <title>Thousands of microbial genomes shed light on interconnected biogeochemical processes in an aquifer system.</title>
        <authorList>
            <person name="Anantharaman K."/>
            <person name="Brown C.T."/>
            <person name="Hug L.A."/>
            <person name="Sharon I."/>
            <person name="Castelle C.J."/>
            <person name="Probst A.J."/>
            <person name="Thomas B.C."/>
            <person name="Singh A."/>
            <person name="Wilkins M.J."/>
            <person name="Karaoz U."/>
            <person name="Brodie E.L."/>
            <person name="Williams K.H."/>
            <person name="Hubbard S.S."/>
            <person name="Banfield J.F."/>
        </authorList>
    </citation>
    <scope>NUCLEOTIDE SEQUENCE [LARGE SCALE GENOMIC DNA]</scope>
</reference>
<keyword evidence="8" id="KW-0961">Cell wall biogenesis/degradation</keyword>
<feature type="transmembrane region" description="Helical" evidence="8">
    <location>
        <begin position="419"/>
        <end position="441"/>
    </location>
</feature>
<keyword evidence="6 8" id="KW-1133">Transmembrane helix</keyword>
<dbReference type="Proteomes" id="UP000178272">
    <property type="component" value="Unassembled WGS sequence"/>
</dbReference>
<gene>
    <name evidence="8" type="primary">murJ</name>
    <name evidence="9" type="ORF">A3F61_02055</name>
</gene>
<keyword evidence="4 8" id="KW-0133">Cell shape</keyword>
<evidence type="ECO:0000256" key="3">
    <source>
        <dbReference type="ARBA" id="ARBA00022692"/>
    </source>
</evidence>
<dbReference type="UniPathway" id="UPA00219"/>
<feature type="transmembrane region" description="Helical" evidence="8">
    <location>
        <begin position="392"/>
        <end position="413"/>
    </location>
</feature>
<dbReference type="InterPro" id="IPR004268">
    <property type="entry name" value="MurJ"/>
</dbReference>
<accession>A0A1G1V4H6</accession>
<organism evidence="9 10">
    <name type="scientific">Candidatus Blackburnbacteria bacterium RIFCSPHIGHO2_12_FULL_41_13b</name>
    <dbReference type="NCBI Taxonomy" id="1797517"/>
    <lineage>
        <taxon>Bacteria</taxon>
        <taxon>Candidatus Blackburniibacteriota</taxon>
    </lineage>
</organism>
<evidence type="ECO:0000256" key="6">
    <source>
        <dbReference type="ARBA" id="ARBA00022989"/>
    </source>
</evidence>
<comment type="subcellular location">
    <subcellularLocation>
        <location evidence="1 8">Cell membrane</location>
        <topology evidence="1 8">Multi-pass membrane protein</topology>
    </subcellularLocation>
</comment>
<comment type="function">
    <text evidence="8">Involved in peptidoglycan biosynthesis. Transports lipid-linked peptidoglycan precursors from the inner to the outer leaflet of the cytoplasmic membrane.</text>
</comment>
<feature type="transmembrane region" description="Helical" evidence="8">
    <location>
        <begin position="510"/>
        <end position="532"/>
    </location>
</feature>
<evidence type="ECO:0000313" key="9">
    <source>
        <dbReference type="EMBL" id="OGY10288.1"/>
    </source>
</evidence>
<evidence type="ECO:0000256" key="2">
    <source>
        <dbReference type="ARBA" id="ARBA00022475"/>
    </source>
</evidence>
<protein>
    <recommendedName>
        <fullName evidence="8">Probable lipid II flippase MurJ</fullName>
    </recommendedName>
</protein>
<dbReference type="PRINTS" id="PR01806">
    <property type="entry name" value="VIRFACTRMVIN"/>
</dbReference>
<dbReference type="GO" id="GO:0034204">
    <property type="term" value="P:lipid translocation"/>
    <property type="evidence" value="ECO:0007669"/>
    <property type="project" value="TreeGrafter"/>
</dbReference>
<sequence>MVKKLFEEGKNFLYAKQTNILSAAAIIMFMVAASRFLGLIRNRVFVHYFAPEQLDAYLAAFHLPDMLFEYLSLGVMSSAFIPIFGRYLGKGDKKEAWRVASVTVTILLLFFTIISVLIFIFAEPFYQLIAQGFTPEKIAITVTFTRWLLVAQMFFVVSYLLTAVLEAHQRFLVSQTAPVLYNVGILVTTILFAPTLGMMAPVLGVILGSFLHLAIQLPIALNLGFRPKLLLNFKDPVIRDISKLAIPRVVELTFFQIKRSVDLFTASLIAGGITYFKFGDSLASLPIALFGLSIAKASFPQMALQSGKNIELFKQTFISSFKEILFLVVPTTIFLAVLRLPLVRLAFGAQYFDWQDTLDTGYVVSAFCLGGFAYALSLLLNRGFYALQDTATPVKVSIFTIFLNAVLGILFVVGFKLPIWSLALAYSIAGIVQVIILYALFARRVGGFADYKIGQVFVKIILAAGVSGLLMYILLKVLDRSAWDQKLSFFRHIGLSLPTTFDLFVLDTRYTVNLVAVTFLVALFGFLLYLALSYMLRIEELQFVLRALRKISRNRLPAFLKESESQNTEPIAPTPNNGS</sequence>
<dbReference type="GO" id="GO:0009252">
    <property type="term" value="P:peptidoglycan biosynthetic process"/>
    <property type="evidence" value="ECO:0007669"/>
    <property type="project" value="UniProtKB-UniRule"/>
</dbReference>
<evidence type="ECO:0000313" key="10">
    <source>
        <dbReference type="Proteomes" id="UP000178272"/>
    </source>
</evidence>
<dbReference type="STRING" id="1797517.A3F61_02055"/>
<feature type="transmembrane region" description="Helical" evidence="8">
    <location>
        <begin position="20"/>
        <end position="40"/>
    </location>
</feature>
<dbReference type="NCBIfam" id="TIGR01695">
    <property type="entry name" value="murJ_mviN"/>
    <property type="match status" value="1"/>
</dbReference>
<dbReference type="AlphaFoldDB" id="A0A1G1V4H6"/>
<dbReference type="GO" id="GO:0005886">
    <property type="term" value="C:plasma membrane"/>
    <property type="evidence" value="ECO:0007669"/>
    <property type="project" value="UniProtKB-SubCell"/>
</dbReference>
<keyword evidence="2 8" id="KW-1003">Cell membrane</keyword>
<feature type="transmembrane region" description="Helical" evidence="8">
    <location>
        <begin position="99"/>
        <end position="122"/>
    </location>
</feature>
<evidence type="ECO:0000256" key="8">
    <source>
        <dbReference type="HAMAP-Rule" id="MF_02078"/>
    </source>
</evidence>
<keyword evidence="8" id="KW-0813">Transport</keyword>
<feature type="transmembrane region" description="Helical" evidence="8">
    <location>
        <begin position="202"/>
        <end position="225"/>
    </location>
</feature>
<proteinExistence type="inferred from homology"/>
<feature type="transmembrane region" description="Helical" evidence="8">
    <location>
        <begin position="324"/>
        <end position="342"/>
    </location>
</feature>
<dbReference type="CDD" id="cd13123">
    <property type="entry name" value="MATE_MurJ_like"/>
    <property type="match status" value="1"/>
</dbReference>
<dbReference type="PANTHER" id="PTHR47019">
    <property type="entry name" value="LIPID II FLIPPASE MURJ"/>
    <property type="match status" value="1"/>
</dbReference>
<keyword evidence="7 8" id="KW-0472">Membrane</keyword>
<dbReference type="InterPro" id="IPR051050">
    <property type="entry name" value="Lipid_II_flippase_MurJ/MviN"/>
</dbReference>
<feature type="transmembrane region" description="Helical" evidence="8">
    <location>
        <begin position="67"/>
        <end position="87"/>
    </location>
</feature>
<dbReference type="GO" id="GO:0008360">
    <property type="term" value="P:regulation of cell shape"/>
    <property type="evidence" value="ECO:0007669"/>
    <property type="project" value="UniProtKB-KW"/>
</dbReference>
<keyword evidence="5 8" id="KW-0573">Peptidoglycan synthesis</keyword>
<dbReference type="HAMAP" id="MF_02078">
    <property type="entry name" value="MurJ_MviN"/>
    <property type="match status" value="1"/>
</dbReference>
<feature type="transmembrane region" description="Helical" evidence="8">
    <location>
        <begin position="147"/>
        <end position="167"/>
    </location>
</feature>
<comment type="similarity">
    <text evidence="8">Belongs to the MurJ/MviN family.</text>
</comment>
<feature type="transmembrane region" description="Helical" evidence="8">
    <location>
        <begin position="362"/>
        <end position="380"/>
    </location>
</feature>
<evidence type="ECO:0000256" key="4">
    <source>
        <dbReference type="ARBA" id="ARBA00022960"/>
    </source>
</evidence>